<evidence type="ECO:0000313" key="1">
    <source>
        <dbReference type="EMBL" id="MFD2096580.1"/>
    </source>
</evidence>
<evidence type="ECO:0000313" key="2">
    <source>
        <dbReference type="Proteomes" id="UP001597380"/>
    </source>
</evidence>
<keyword evidence="2" id="KW-1185">Reference proteome</keyword>
<dbReference type="RefSeq" id="WP_345339031.1">
    <property type="nucleotide sequence ID" value="NZ_BAABLI010000008.1"/>
</dbReference>
<reference evidence="2" key="1">
    <citation type="journal article" date="2019" name="Int. J. Syst. Evol. Microbiol.">
        <title>The Global Catalogue of Microorganisms (GCM) 10K type strain sequencing project: providing services to taxonomists for standard genome sequencing and annotation.</title>
        <authorList>
            <consortium name="The Broad Institute Genomics Platform"/>
            <consortium name="The Broad Institute Genome Sequencing Center for Infectious Disease"/>
            <person name="Wu L."/>
            <person name="Ma J."/>
        </authorList>
    </citation>
    <scope>NUCLEOTIDE SEQUENCE [LARGE SCALE GENOMIC DNA]</scope>
    <source>
        <strain evidence="2">CGMCC 1.10992</strain>
    </source>
</reference>
<accession>A0ABW4XP53</accession>
<dbReference type="EMBL" id="JBHUHT010000012">
    <property type="protein sequence ID" value="MFD2096580.1"/>
    <property type="molecule type" value="Genomic_DNA"/>
</dbReference>
<dbReference type="Pfam" id="PF12915">
    <property type="entry name" value="DUF3833"/>
    <property type="match status" value="1"/>
</dbReference>
<dbReference type="InterPro" id="IPR024409">
    <property type="entry name" value="DUF3833"/>
</dbReference>
<protein>
    <submittedName>
        <fullName evidence="1">DUF3833 domain-containing protein</fullName>
    </submittedName>
</protein>
<proteinExistence type="predicted"/>
<gene>
    <name evidence="1" type="ORF">ACFSJ3_11350</name>
</gene>
<sequence>MQHTPMIFLTLVVILFYLTACSADIDDYRAEEPPLVLEEYFDGDLIAYGILQDYSGKLTRRFCVELNGQWKQEEGNLVGILDEDFFFDDGEKQKRIWRLVRHQNGESVHYTGTAGDVIGEASGRTVGNAFHWKYVLRVPVRDEDGSVTEYDLNVDDWMYLFDEEKLFNRSELIKFGITVGEVTLYFEKGDRLTCDANA</sequence>
<organism evidence="1 2">
    <name type="scientific">Corallincola platygyrae</name>
    <dbReference type="NCBI Taxonomy" id="1193278"/>
    <lineage>
        <taxon>Bacteria</taxon>
        <taxon>Pseudomonadati</taxon>
        <taxon>Pseudomonadota</taxon>
        <taxon>Gammaproteobacteria</taxon>
        <taxon>Alteromonadales</taxon>
        <taxon>Psychromonadaceae</taxon>
        <taxon>Corallincola</taxon>
    </lineage>
</organism>
<name>A0ABW4XP53_9GAMM</name>
<comment type="caution">
    <text evidence="1">The sequence shown here is derived from an EMBL/GenBank/DDBJ whole genome shotgun (WGS) entry which is preliminary data.</text>
</comment>
<dbReference type="Proteomes" id="UP001597380">
    <property type="component" value="Unassembled WGS sequence"/>
</dbReference>